<evidence type="ECO:0000313" key="4">
    <source>
        <dbReference type="Proteomes" id="UP001202831"/>
    </source>
</evidence>
<name>A0ABT0N4C9_9GAMM</name>
<dbReference type="InterPro" id="IPR001623">
    <property type="entry name" value="DnaJ_domain"/>
</dbReference>
<feature type="domain" description="J" evidence="2">
    <location>
        <begin position="179"/>
        <end position="233"/>
    </location>
</feature>
<dbReference type="PROSITE" id="PS50076">
    <property type="entry name" value="DNAJ_2"/>
    <property type="match status" value="1"/>
</dbReference>
<dbReference type="Pfam" id="PF12339">
    <property type="entry name" value="DNAJ_related"/>
    <property type="match status" value="1"/>
</dbReference>
<accession>A0ABT0N4C9</accession>
<evidence type="ECO:0000259" key="2">
    <source>
        <dbReference type="PROSITE" id="PS50076"/>
    </source>
</evidence>
<dbReference type="SMART" id="SM00271">
    <property type="entry name" value="DnaJ"/>
    <property type="match status" value="1"/>
</dbReference>
<dbReference type="CDD" id="cd06257">
    <property type="entry name" value="DnaJ"/>
    <property type="match status" value="1"/>
</dbReference>
<dbReference type="Gene3D" id="1.10.287.110">
    <property type="entry name" value="DnaJ domain"/>
    <property type="match status" value="1"/>
</dbReference>
<dbReference type="Proteomes" id="UP001202831">
    <property type="component" value="Unassembled WGS sequence"/>
</dbReference>
<sequence length="242" mass="28242">MGITESVLFFPVAEWREQMPPTPNSLATTRQSTGCRNGQDNPLIWPLLSLLQSSQQSWKVHHLAVALKEQGLLDDLDKSPDKDLFKRNFLLMNALYELQEMLLPQQWLQVQAMEIRLMTAPPGDMELELARDIALREYYFNWDNYDTCANVVREMLQSFWNRYQDYIGMGQEPGMHKVKAMQILGLEVGASPRDVRRQWKKLALKWHPDRPKGDAARFRLICEAWHTLRGHNDQPMEPEVHT</sequence>
<organism evidence="3 4">
    <name type="scientific">Shewanella corallii</name>
    <dbReference type="NCBI Taxonomy" id="560080"/>
    <lineage>
        <taxon>Bacteria</taxon>
        <taxon>Pseudomonadati</taxon>
        <taxon>Pseudomonadota</taxon>
        <taxon>Gammaproteobacteria</taxon>
        <taxon>Alteromonadales</taxon>
        <taxon>Shewanellaceae</taxon>
        <taxon>Shewanella</taxon>
    </lineage>
</organism>
<dbReference type="Pfam" id="PF00226">
    <property type="entry name" value="DnaJ"/>
    <property type="match status" value="1"/>
</dbReference>
<keyword evidence="1" id="KW-0143">Chaperone</keyword>
<evidence type="ECO:0000313" key="3">
    <source>
        <dbReference type="EMBL" id="MCL2912721.1"/>
    </source>
</evidence>
<evidence type="ECO:0000256" key="1">
    <source>
        <dbReference type="ARBA" id="ARBA00023186"/>
    </source>
</evidence>
<dbReference type="SUPFAM" id="SSF46565">
    <property type="entry name" value="Chaperone J-domain"/>
    <property type="match status" value="1"/>
</dbReference>
<dbReference type="InterPro" id="IPR021059">
    <property type="entry name" value="DnaJ-related_N"/>
</dbReference>
<proteinExistence type="predicted"/>
<reference evidence="3 4" key="1">
    <citation type="submission" date="2022-01" db="EMBL/GenBank/DDBJ databases">
        <title>Whole genome-based taxonomy of the Shewanellaceae.</title>
        <authorList>
            <person name="Martin-Rodriguez A.J."/>
        </authorList>
    </citation>
    <scope>NUCLEOTIDE SEQUENCE [LARGE SCALE GENOMIC DNA]</scope>
    <source>
        <strain evidence="3 4">DSM 21332</strain>
    </source>
</reference>
<keyword evidence="4" id="KW-1185">Reference proteome</keyword>
<comment type="caution">
    <text evidence="3">The sequence shown here is derived from an EMBL/GenBank/DDBJ whole genome shotgun (WGS) entry which is preliminary data.</text>
</comment>
<dbReference type="InterPro" id="IPR036869">
    <property type="entry name" value="J_dom_sf"/>
</dbReference>
<protein>
    <submittedName>
        <fullName evidence="3">DnaJ domain-containing protein</fullName>
    </submittedName>
</protein>
<gene>
    <name evidence="3" type="ORF">L2725_02810</name>
</gene>
<dbReference type="EMBL" id="JAKIKT010000001">
    <property type="protein sequence ID" value="MCL2912721.1"/>
    <property type="molecule type" value="Genomic_DNA"/>
</dbReference>